<dbReference type="EMBL" id="CP119311">
    <property type="protein sequence ID" value="WEK34940.1"/>
    <property type="molecule type" value="Genomic_DNA"/>
</dbReference>
<name>A0AAJ6BEU3_9BACT</name>
<dbReference type="Proteomes" id="UP001220610">
    <property type="component" value="Chromosome"/>
</dbReference>
<dbReference type="AlphaFoldDB" id="A0AAJ6BEU3"/>
<evidence type="ECO:0000313" key="2">
    <source>
        <dbReference type="EMBL" id="WEK34940.1"/>
    </source>
</evidence>
<accession>A0AAJ6BEU3</accession>
<proteinExistence type="predicted"/>
<evidence type="ECO:0000313" key="3">
    <source>
        <dbReference type="Proteomes" id="UP001220610"/>
    </source>
</evidence>
<protein>
    <recommendedName>
        <fullName evidence="4">DKNYY family protein</fullName>
    </recommendedName>
</protein>
<feature type="chain" id="PRO_5042521761" description="DKNYY family protein" evidence="1">
    <location>
        <begin position="25"/>
        <end position="261"/>
    </location>
</feature>
<evidence type="ECO:0008006" key="4">
    <source>
        <dbReference type="Google" id="ProtNLM"/>
    </source>
</evidence>
<reference evidence="2" key="1">
    <citation type="submission" date="2023-03" db="EMBL/GenBank/DDBJ databases">
        <title>Andean soil-derived lignocellulolytic bacterial consortium as a source of novel taxa and putative plastic-active enzymes.</title>
        <authorList>
            <person name="Diaz-Garcia L."/>
            <person name="Chuvochina M."/>
            <person name="Feuerriegel G."/>
            <person name="Bunk B."/>
            <person name="Sproer C."/>
            <person name="Streit W.R."/>
            <person name="Rodriguez L.M."/>
            <person name="Overmann J."/>
            <person name="Jimenez D.J."/>
        </authorList>
    </citation>
    <scope>NUCLEOTIDE SEQUENCE</scope>
    <source>
        <strain evidence="2">MAG 7</strain>
    </source>
</reference>
<evidence type="ECO:0000256" key="1">
    <source>
        <dbReference type="SAM" id="SignalP"/>
    </source>
</evidence>
<gene>
    <name evidence="2" type="ORF">P0Y53_20825</name>
</gene>
<feature type="signal peptide" evidence="1">
    <location>
        <begin position="1"/>
        <end position="24"/>
    </location>
</feature>
<sequence length="261" mass="30782">MKKKFLLPGIACLLLLIVSCRKFCDIPGLIPGRNDKDFILKEMDYQGTTYRFYFNQQKQRLDSIGTLTGSVRGVFRLLRTGNRLDSVYYTSDALTWVNKDITYDNAGNMTLFRHHPIRPGFATSPTILTHADGHLKSITYIDPLLSYWDDFDTLYYNGNNDVYRWVTRVPRSNWTDVRLFSFDNRHNPLYYVDDLIIVFSEMPQLRECFLSQHNSTAMDFPAREVHLDYQNTYDKKNRLVKKVFTQWGYSKPDTLVFRYLK</sequence>
<dbReference type="PROSITE" id="PS51257">
    <property type="entry name" value="PROKAR_LIPOPROTEIN"/>
    <property type="match status" value="1"/>
</dbReference>
<keyword evidence="1" id="KW-0732">Signal</keyword>
<organism evidence="2 3">
    <name type="scientific">Candidatus Pseudobacter hemicellulosilyticus</name>
    <dbReference type="NCBI Taxonomy" id="3121375"/>
    <lineage>
        <taxon>Bacteria</taxon>
        <taxon>Pseudomonadati</taxon>
        <taxon>Bacteroidota</taxon>
        <taxon>Chitinophagia</taxon>
        <taxon>Chitinophagales</taxon>
        <taxon>Chitinophagaceae</taxon>
        <taxon>Pseudobacter</taxon>
    </lineage>
</organism>